<dbReference type="InterPro" id="IPR011011">
    <property type="entry name" value="Znf_FYVE_PHD"/>
</dbReference>
<sequence length="246" mass="27808">MPTKCALCSNNVNPEKEITCDTCGICIHSTCSDLSRAEVQCVLAKDRHISFNCKTCKKKSTELTNLVTTIEALRKEIEVLKDQVSLNTQNNSRNIYEKEEIVNEIAERQRRATNIIVFGLPVSEADDVSQSKVNDNSKVTKVIGALASVPYDNVKAFRIGRPRTDNKPRPVKVVLKSVNEAISILKNKHKLRDHHLYNNLNIAADQTPMQREYLNTLRDELLKKGDPNLTIRYINNIPKIVPKSKN</sequence>
<dbReference type="Proteomes" id="UP001329430">
    <property type="component" value="Chromosome 1"/>
</dbReference>
<feature type="coiled-coil region" evidence="1">
    <location>
        <begin position="56"/>
        <end position="90"/>
    </location>
</feature>
<evidence type="ECO:0000313" key="4">
    <source>
        <dbReference type="Proteomes" id="UP001329430"/>
    </source>
</evidence>
<dbReference type="Gene3D" id="3.30.40.10">
    <property type="entry name" value="Zinc/RING finger domain, C3HC4 (zinc finger)"/>
    <property type="match status" value="1"/>
</dbReference>
<accession>A0AAN7ZVX3</accession>
<dbReference type="EMBL" id="JAVRBK010000001">
    <property type="protein sequence ID" value="KAK5649431.1"/>
    <property type="molecule type" value="Genomic_DNA"/>
</dbReference>
<dbReference type="InterPro" id="IPR013083">
    <property type="entry name" value="Znf_RING/FYVE/PHD"/>
</dbReference>
<protein>
    <recommendedName>
        <fullName evidence="2">Phorbol-ester/DAG-type domain-containing protein</fullName>
    </recommendedName>
</protein>
<organism evidence="3 4">
    <name type="scientific">Pyrocoelia pectoralis</name>
    <dbReference type="NCBI Taxonomy" id="417401"/>
    <lineage>
        <taxon>Eukaryota</taxon>
        <taxon>Metazoa</taxon>
        <taxon>Ecdysozoa</taxon>
        <taxon>Arthropoda</taxon>
        <taxon>Hexapoda</taxon>
        <taxon>Insecta</taxon>
        <taxon>Pterygota</taxon>
        <taxon>Neoptera</taxon>
        <taxon>Endopterygota</taxon>
        <taxon>Coleoptera</taxon>
        <taxon>Polyphaga</taxon>
        <taxon>Elateriformia</taxon>
        <taxon>Elateroidea</taxon>
        <taxon>Lampyridae</taxon>
        <taxon>Lampyrinae</taxon>
        <taxon>Pyrocoelia</taxon>
    </lineage>
</organism>
<dbReference type="AlphaFoldDB" id="A0AAN7ZVX3"/>
<gene>
    <name evidence="3" type="ORF">RI129_000460</name>
</gene>
<evidence type="ECO:0000259" key="2">
    <source>
        <dbReference type="PROSITE" id="PS50081"/>
    </source>
</evidence>
<keyword evidence="4" id="KW-1185">Reference proteome</keyword>
<comment type="caution">
    <text evidence="3">The sequence shown here is derived from an EMBL/GenBank/DDBJ whole genome shotgun (WGS) entry which is preliminary data.</text>
</comment>
<evidence type="ECO:0000313" key="3">
    <source>
        <dbReference type="EMBL" id="KAK5649431.1"/>
    </source>
</evidence>
<dbReference type="PROSITE" id="PS50081">
    <property type="entry name" value="ZF_DAG_PE_2"/>
    <property type="match status" value="1"/>
</dbReference>
<name>A0AAN7ZVX3_9COLE</name>
<keyword evidence="1" id="KW-0175">Coiled coil</keyword>
<proteinExistence type="predicted"/>
<dbReference type="InterPro" id="IPR002219">
    <property type="entry name" value="PKC_DAG/PE"/>
</dbReference>
<dbReference type="SUPFAM" id="SSF57903">
    <property type="entry name" value="FYVE/PHD zinc finger"/>
    <property type="match status" value="1"/>
</dbReference>
<reference evidence="3 4" key="1">
    <citation type="journal article" date="2024" name="Insects">
        <title>An Improved Chromosome-Level Genome Assembly of the Firefly Pyrocoelia pectoralis.</title>
        <authorList>
            <person name="Fu X."/>
            <person name="Meyer-Rochow V.B."/>
            <person name="Ballantyne L."/>
            <person name="Zhu X."/>
        </authorList>
    </citation>
    <scope>NUCLEOTIDE SEQUENCE [LARGE SCALE GENOMIC DNA]</scope>
    <source>
        <strain evidence="3">XCY_ONT2</strain>
    </source>
</reference>
<feature type="domain" description="Phorbol-ester/DAG-type" evidence="2">
    <location>
        <begin position="1"/>
        <end position="41"/>
    </location>
</feature>
<evidence type="ECO:0000256" key="1">
    <source>
        <dbReference type="SAM" id="Coils"/>
    </source>
</evidence>